<dbReference type="AlphaFoldDB" id="A0A098AYT5"/>
<sequence length="97" mass="11252">MSAKFDELIRNGRDTDAMRFLAQEYYDNGKMGHTRKLLLERVADKLDESQRREQAAVDDLKLLRDCGVCRRDDDGTCGDYEGCNFDWRGPQEGEKDE</sequence>
<gene>
    <name evidence="1" type="ORF">DPCES_1393</name>
</gene>
<accession>A0A098AYT5</accession>
<proteinExistence type="predicted"/>
<dbReference type="PATRIC" id="fig|49338.4.peg.1502"/>
<organism evidence="1">
    <name type="scientific">Desulfitobacterium hafniense</name>
    <name type="common">Desulfitobacterium frappieri</name>
    <dbReference type="NCBI Taxonomy" id="49338"/>
    <lineage>
        <taxon>Bacteria</taxon>
        <taxon>Bacillati</taxon>
        <taxon>Bacillota</taxon>
        <taxon>Clostridia</taxon>
        <taxon>Eubacteriales</taxon>
        <taxon>Desulfitobacteriaceae</taxon>
        <taxon>Desulfitobacterium</taxon>
    </lineage>
</organism>
<dbReference type="RefSeq" id="WP_208925453.1">
    <property type="nucleotide sequence ID" value="NZ_LK996017.1"/>
</dbReference>
<protein>
    <submittedName>
        <fullName evidence="1">Uncharacterized protein</fullName>
    </submittedName>
</protein>
<dbReference type="EMBL" id="LK996017">
    <property type="protein sequence ID" value="CDX01280.1"/>
    <property type="molecule type" value="Genomic_DNA"/>
</dbReference>
<name>A0A098AYT5_DESHA</name>
<evidence type="ECO:0000313" key="1">
    <source>
        <dbReference type="EMBL" id="CDX01280.1"/>
    </source>
</evidence>
<reference evidence="1" key="1">
    <citation type="submission" date="2014-07" db="EMBL/GenBank/DDBJ databases">
        <authorList>
            <person name="Hornung V.Bastian."/>
        </authorList>
    </citation>
    <scope>NUCLEOTIDE SEQUENCE</scope>
    <source>
        <strain evidence="1">PCE-S</strain>
    </source>
</reference>